<comment type="caution">
    <text evidence="1">The sequence shown here is derived from an EMBL/GenBank/DDBJ whole genome shotgun (WGS) entry which is preliminary data.</text>
</comment>
<keyword evidence="1" id="KW-0418">Kinase</keyword>
<dbReference type="Gene3D" id="3.30.70.890">
    <property type="entry name" value="GHMP kinase, C-terminal domain"/>
    <property type="match status" value="1"/>
</dbReference>
<dbReference type="GO" id="GO:0004335">
    <property type="term" value="F:galactokinase activity"/>
    <property type="evidence" value="ECO:0007669"/>
    <property type="project" value="UniProtKB-EC"/>
</dbReference>
<gene>
    <name evidence="1" type="primary">galK_19</name>
    <name evidence="1" type="ORF">SDC9_143387</name>
</gene>
<accession>A0A645E3V4</accession>
<dbReference type="AlphaFoldDB" id="A0A645E3V4"/>
<proteinExistence type="predicted"/>
<reference evidence="1" key="1">
    <citation type="submission" date="2019-08" db="EMBL/GenBank/DDBJ databases">
        <authorList>
            <person name="Kucharzyk K."/>
            <person name="Murdoch R.W."/>
            <person name="Higgins S."/>
            <person name="Loffler F."/>
        </authorList>
    </citation>
    <scope>NUCLEOTIDE SEQUENCE</scope>
</reference>
<keyword evidence="1" id="KW-0808">Transferase</keyword>
<evidence type="ECO:0000313" key="1">
    <source>
        <dbReference type="EMBL" id="MPM96229.1"/>
    </source>
</evidence>
<sequence>MLKTLYNIMLETDGIYGGRFSGAGFKGCCMALIDPAFKESIEKNVTKKYLEVFPDLKGKYSAHFCDTADGVKLY</sequence>
<dbReference type="EMBL" id="VSSQ01042619">
    <property type="protein sequence ID" value="MPM96229.1"/>
    <property type="molecule type" value="Genomic_DNA"/>
</dbReference>
<organism evidence="1">
    <name type="scientific">bioreactor metagenome</name>
    <dbReference type="NCBI Taxonomy" id="1076179"/>
    <lineage>
        <taxon>unclassified sequences</taxon>
        <taxon>metagenomes</taxon>
        <taxon>ecological metagenomes</taxon>
    </lineage>
</organism>
<name>A0A645E3V4_9ZZZZ</name>
<dbReference type="SUPFAM" id="SSF55060">
    <property type="entry name" value="GHMP Kinase, C-terminal domain"/>
    <property type="match status" value="1"/>
</dbReference>
<protein>
    <submittedName>
        <fullName evidence="1">Galactokinase</fullName>
        <ecNumber evidence="1">2.7.1.6</ecNumber>
    </submittedName>
</protein>
<dbReference type="InterPro" id="IPR036554">
    <property type="entry name" value="GHMP_kinase_C_sf"/>
</dbReference>
<dbReference type="EC" id="2.7.1.6" evidence="1"/>